<dbReference type="OrthoDB" id="10250105at2759"/>
<dbReference type="Pfam" id="PF03099">
    <property type="entry name" value="BPL_LplA_LipB"/>
    <property type="match status" value="1"/>
</dbReference>
<dbReference type="InterPro" id="IPR003142">
    <property type="entry name" value="BPL_C"/>
</dbReference>
<feature type="domain" description="BPL/LPL catalytic" evidence="3">
    <location>
        <begin position="2"/>
        <end position="183"/>
    </location>
</feature>
<dbReference type="Proteomes" id="UP000036403">
    <property type="component" value="Unassembled WGS sequence"/>
</dbReference>
<dbReference type="STRING" id="67767.A0A0J7MPW5"/>
<dbReference type="PaxDb" id="67767-A0A0J7MPW5"/>
<dbReference type="Gene3D" id="2.30.30.100">
    <property type="match status" value="1"/>
</dbReference>
<dbReference type="AlphaFoldDB" id="A0A0J7MPW5"/>
<comment type="similarity">
    <text evidence="1">Belongs to the biotin--protein ligase family.</text>
</comment>
<dbReference type="Pfam" id="PF02237">
    <property type="entry name" value="BPL_C"/>
    <property type="match status" value="1"/>
</dbReference>
<evidence type="ECO:0000259" key="3">
    <source>
        <dbReference type="PROSITE" id="PS51733"/>
    </source>
</evidence>
<dbReference type="GO" id="GO:0005737">
    <property type="term" value="C:cytoplasm"/>
    <property type="evidence" value="ECO:0007669"/>
    <property type="project" value="TreeGrafter"/>
</dbReference>
<proteinExistence type="inferred from homology"/>
<dbReference type="InterPro" id="IPR045864">
    <property type="entry name" value="aa-tRNA-synth_II/BPL/LPL"/>
</dbReference>
<dbReference type="PANTHER" id="PTHR12835">
    <property type="entry name" value="BIOTIN PROTEIN LIGASE"/>
    <property type="match status" value="1"/>
</dbReference>
<keyword evidence="5" id="KW-1185">Reference proteome</keyword>
<dbReference type="SUPFAM" id="SSF55681">
    <property type="entry name" value="Class II aaRS and biotin synthetases"/>
    <property type="match status" value="1"/>
</dbReference>
<dbReference type="InterPro" id="IPR004408">
    <property type="entry name" value="Biotin_CoA_COase_ligase"/>
</dbReference>
<accession>A0A0J7MPW5</accession>
<gene>
    <name evidence="4" type="ORF">RF55_22401</name>
</gene>
<organism evidence="4 5">
    <name type="scientific">Lasius niger</name>
    <name type="common">Black garden ant</name>
    <dbReference type="NCBI Taxonomy" id="67767"/>
    <lineage>
        <taxon>Eukaryota</taxon>
        <taxon>Metazoa</taxon>
        <taxon>Ecdysozoa</taxon>
        <taxon>Arthropoda</taxon>
        <taxon>Hexapoda</taxon>
        <taxon>Insecta</taxon>
        <taxon>Pterygota</taxon>
        <taxon>Neoptera</taxon>
        <taxon>Endopterygota</taxon>
        <taxon>Hymenoptera</taxon>
        <taxon>Apocrita</taxon>
        <taxon>Aculeata</taxon>
        <taxon>Formicoidea</taxon>
        <taxon>Formicidae</taxon>
        <taxon>Formicinae</taxon>
        <taxon>Lasius</taxon>
        <taxon>Lasius</taxon>
    </lineage>
</organism>
<evidence type="ECO:0000256" key="1">
    <source>
        <dbReference type="ARBA" id="ARBA00009934"/>
    </source>
</evidence>
<evidence type="ECO:0000256" key="2">
    <source>
        <dbReference type="ARBA" id="ARBA00022598"/>
    </source>
</evidence>
<sequence>MQAPGHLELHWELDSTSSELQRQGQQLPDLAFVLAETQSAGRGRRGRRWLSPPGLNLYLSCYKRFERGVAALGGLPLAVGVMLVEALQGLGVTDIGLKWPNDIISPQGKLAGILVELSGESQGPCSAVIGIGVNLRLTPAMRETLDQTAADLHALLPADRLLDRNHCAAAIIGALCQGLRRFEDDGYALFHAAYTQHDRLQGSRLQIHRPNGSRLEGIGAGTDAQGALQLATDAGLERIDSAEVSVRPG</sequence>
<dbReference type="PANTHER" id="PTHR12835:SF5">
    <property type="entry name" value="BIOTIN--PROTEIN LIGASE"/>
    <property type="match status" value="1"/>
</dbReference>
<dbReference type="EMBL" id="LBMM01024192">
    <property type="protein sequence ID" value="KMQ82610.1"/>
    <property type="molecule type" value="Genomic_DNA"/>
</dbReference>
<dbReference type="InterPro" id="IPR004143">
    <property type="entry name" value="BPL_LPL_catalytic"/>
</dbReference>
<dbReference type="PROSITE" id="PS51733">
    <property type="entry name" value="BPL_LPL_CATALYTIC"/>
    <property type="match status" value="1"/>
</dbReference>
<dbReference type="NCBIfam" id="TIGR00121">
    <property type="entry name" value="birA_ligase"/>
    <property type="match status" value="1"/>
</dbReference>
<evidence type="ECO:0000313" key="5">
    <source>
        <dbReference type="Proteomes" id="UP000036403"/>
    </source>
</evidence>
<keyword evidence="2 4" id="KW-0436">Ligase</keyword>
<evidence type="ECO:0000313" key="4">
    <source>
        <dbReference type="EMBL" id="KMQ82610.1"/>
    </source>
</evidence>
<dbReference type="Gene3D" id="3.30.930.10">
    <property type="entry name" value="Bira Bifunctional Protein, Domain 2"/>
    <property type="match status" value="1"/>
</dbReference>
<dbReference type="GO" id="GO:0004077">
    <property type="term" value="F:biotin--[biotin carboxyl-carrier protein] ligase activity"/>
    <property type="evidence" value="ECO:0007669"/>
    <property type="project" value="InterPro"/>
</dbReference>
<dbReference type="CDD" id="cd16442">
    <property type="entry name" value="BPL"/>
    <property type="match status" value="1"/>
</dbReference>
<name>A0A0J7MPW5_LASNI</name>
<comment type="caution">
    <text evidence="4">The sequence shown here is derived from an EMBL/GenBank/DDBJ whole genome shotgun (WGS) entry which is preliminary data.</text>
</comment>
<reference evidence="4 5" key="1">
    <citation type="submission" date="2015-04" db="EMBL/GenBank/DDBJ databases">
        <title>Lasius niger genome sequencing.</title>
        <authorList>
            <person name="Konorov E.A."/>
            <person name="Nikitin M.A."/>
            <person name="Kirill M.V."/>
            <person name="Chang P."/>
        </authorList>
    </citation>
    <scope>NUCLEOTIDE SEQUENCE [LARGE SCALE GENOMIC DNA]</scope>
    <source>
        <tissue evidence="4">Whole</tissue>
    </source>
</reference>
<protein>
    <submittedName>
        <fullName evidence="4">Biotin-acetyl-carboxylase ligase</fullName>
    </submittedName>
</protein>